<reference evidence="2 3" key="1">
    <citation type="submission" date="2019-07" db="EMBL/GenBank/DDBJ databases">
        <title>Whole genome shotgun sequence of Cellulomonas xylanilytica NBRC 101102.</title>
        <authorList>
            <person name="Hosoyama A."/>
            <person name="Uohara A."/>
            <person name="Ohji S."/>
            <person name="Ichikawa N."/>
        </authorList>
    </citation>
    <scope>NUCLEOTIDE SEQUENCE [LARGE SCALE GENOMIC DNA]</scope>
    <source>
        <strain evidence="2 3">NBRC 101102</strain>
    </source>
</reference>
<evidence type="ECO:0000313" key="3">
    <source>
        <dbReference type="Proteomes" id="UP000321118"/>
    </source>
</evidence>
<evidence type="ECO:0000256" key="1">
    <source>
        <dbReference type="SAM" id="MobiDB-lite"/>
    </source>
</evidence>
<accession>A0A510V930</accession>
<sequence length="76" mass="7927">MLGRRGAPGPTVGSARVAPAKVATMTDENPAASSRYTVLPERVPLADTIASVETDAAPDPLMGRDTETEFMLRNAG</sequence>
<proteinExistence type="predicted"/>
<feature type="region of interest" description="Disordered" evidence="1">
    <location>
        <begin position="1"/>
        <end position="29"/>
    </location>
</feature>
<evidence type="ECO:0000313" key="2">
    <source>
        <dbReference type="EMBL" id="GEK23384.1"/>
    </source>
</evidence>
<protein>
    <submittedName>
        <fullName evidence="2">Uncharacterized protein</fullName>
    </submittedName>
</protein>
<dbReference type="EMBL" id="BJUB01000015">
    <property type="protein sequence ID" value="GEK23384.1"/>
    <property type="molecule type" value="Genomic_DNA"/>
</dbReference>
<comment type="caution">
    <text evidence="2">The sequence shown here is derived from an EMBL/GenBank/DDBJ whole genome shotgun (WGS) entry which is preliminary data.</text>
</comment>
<organism evidence="2 3">
    <name type="scientific">Cellulomonas xylanilytica</name>
    <dbReference type="NCBI Taxonomy" id="233583"/>
    <lineage>
        <taxon>Bacteria</taxon>
        <taxon>Bacillati</taxon>
        <taxon>Actinomycetota</taxon>
        <taxon>Actinomycetes</taxon>
        <taxon>Micrococcales</taxon>
        <taxon>Cellulomonadaceae</taxon>
        <taxon>Cellulomonas</taxon>
    </lineage>
</organism>
<name>A0A510V930_9CELL</name>
<dbReference type="AlphaFoldDB" id="A0A510V930"/>
<dbReference type="Proteomes" id="UP000321118">
    <property type="component" value="Unassembled WGS sequence"/>
</dbReference>
<gene>
    <name evidence="2" type="ORF">CXY01_39040</name>
</gene>
<keyword evidence="3" id="KW-1185">Reference proteome</keyword>